<feature type="domain" description="Solute-binding protein family 5" evidence="5">
    <location>
        <begin position="74"/>
        <end position="431"/>
    </location>
</feature>
<evidence type="ECO:0000313" key="7">
    <source>
        <dbReference type="Proteomes" id="UP000270411"/>
    </source>
</evidence>
<dbReference type="GO" id="GO:0030288">
    <property type="term" value="C:outer membrane-bounded periplasmic space"/>
    <property type="evidence" value="ECO:0007669"/>
    <property type="project" value="UniProtKB-ARBA"/>
</dbReference>
<dbReference type="PIRSF" id="PIRSF002741">
    <property type="entry name" value="MppA"/>
    <property type="match status" value="1"/>
</dbReference>
<dbReference type="Proteomes" id="UP000270411">
    <property type="component" value="Chromosome 1"/>
</dbReference>
<dbReference type="Gene3D" id="3.10.105.10">
    <property type="entry name" value="Dipeptide-binding Protein, Domain 3"/>
    <property type="match status" value="1"/>
</dbReference>
<dbReference type="InterPro" id="IPR039424">
    <property type="entry name" value="SBP_5"/>
</dbReference>
<dbReference type="Gene3D" id="3.90.76.10">
    <property type="entry name" value="Dipeptide-binding Protein, Domain 1"/>
    <property type="match status" value="1"/>
</dbReference>
<dbReference type="KEGG" id="cpau:EHF44_10895"/>
<organism evidence="6 7">
    <name type="scientific">Cupriavidus pauculus</name>
    <dbReference type="NCBI Taxonomy" id="82633"/>
    <lineage>
        <taxon>Bacteria</taxon>
        <taxon>Pseudomonadati</taxon>
        <taxon>Pseudomonadota</taxon>
        <taxon>Betaproteobacteria</taxon>
        <taxon>Burkholderiales</taxon>
        <taxon>Burkholderiaceae</taxon>
        <taxon>Cupriavidus</taxon>
    </lineage>
</organism>
<dbReference type="SUPFAM" id="SSF53850">
    <property type="entry name" value="Periplasmic binding protein-like II"/>
    <property type="match status" value="1"/>
</dbReference>
<dbReference type="InterPro" id="IPR000914">
    <property type="entry name" value="SBP_5_dom"/>
</dbReference>
<gene>
    <name evidence="6" type="ORF">EHF44_10895</name>
</gene>
<dbReference type="PANTHER" id="PTHR30290:SF9">
    <property type="entry name" value="OLIGOPEPTIDE-BINDING PROTEIN APPA"/>
    <property type="match status" value="1"/>
</dbReference>
<name>A0A3G8H064_9BURK</name>
<dbReference type="Gene3D" id="3.40.190.10">
    <property type="entry name" value="Periplasmic binding protein-like II"/>
    <property type="match status" value="1"/>
</dbReference>
<dbReference type="OrthoDB" id="9801799at2"/>
<dbReference type="GO" id="GO:0043190">
    <property type="term" value="C:ATP-binding cassette (ABC) transporter complex"/>
    <property type="evidence" value="ECO:0007669"/>
    <property type="project" value="InterPro"/>
</dbReference>
<evidence type="ECO:0000256" key="3">
    <source>
        <dbReference type="ARBA" id="ARBA00022729"/>
    </source>
</evidence>
<dbReference type="GO" id="GO:1904680">
    <property type="term" value="F:peptide transmembrane transporter activity"/>
    <property type="evidence" value="ECO:0007669"/>
    <property type="project" value="TreeGrafter"/>
</dbReference>
<dbReference type="EMBL" id="CP033969">
    <property type="protein sequence ID" value="AZG13906.1"/>
    <property type="molecule type" value="Genomic_DNA"/>
</dbReference>
<accession>A0A3G8H064</accession>
<evidence type="ECO:0000259" key="5">
    <source>
        <dbReference type="Pfam" id="PF00496"/>
    </source>
</evidence>
<sequence>MIRRTLLQASLSMTLATAALTLLPAHAAQAEDLRIGLAADVTSMDPHWNNAGPNNAIALHVFESLVFMDKNARYMPGLALSWKPVNATTWEIKLRPNVKWHDGAPFTSEDVKASLERPEKLTNAPGSFTSYTKPIARIDTPDALTVRLTMNVPNYANLANDLNSVPIMPKKVAADLNQADFDSGKAMIGTGPYKFVRFARGQEIVMQRNPDYWGPKPAFERAVFRILTDNGARTAALLAGDVDVIESIPAADVAKIKQDPKFKIEQTTSWRTIFWQMDQSRDNPPFVTDKAGKPLGKNPFKDARVRAAISKALNRDAIVSRIMEGLAVPASSIVSPQIFGHPGTKPDAYDVEGAKKLLAQAGYPNGFAMTLHATNNRYLNDAQVAQATAGMLTRIGIQTKVETMPVAAYFTRARQGDFAFQMLGWGSAAADVALRSITGTPNPKTGYGTWNWGKYSNPRLDQLIETSLTTVSSDKDREQNARTAARFALDDHAIIPSHSQLAMWAMRKGIRYEARTDEWSLAQFFRKE</sequence>
<evidence type="ECO:0000256" key="4">
    <source>
        <dbReference type="SAM" id="SignalP"/>
    </source>
</evidence>
<proteinExistence type="inferred from homology"/>
<evidence type="ECO:0000256" key="2">
    <source>
        <dbReference type="ARBA" id="ARBA00022448"/>
    </source>
</evidence>
<dbReference type="PANTHER" id="PTHR30290">
    <property type="entry name" value="PERIPLASMIC BINDING COMPONENT OF ABC TRANSPORTER"/>
    <property type="match status" value="1"/>
</dbReference>
<feature type="chain" id="PRO_5018336791" evidence="4">
    <location>
        <begin position="28"/>
        <end position="528"/>
    </location>
</feature>
<dbReference type="AlphaFoldDB" id="A0A3G8H064"/>
<dbReference type="GO" id="GO:0015833">
    <property type="term" value="P:peptide transport"/>
    <property type="evidence" value="ECO:0007669"/>
    <property type="project" value="TreeGrafter"/>
</dbReference>
<dbReference type="RefSeq" id="WP_124683757.1">
    <property type="nucleotide sequence ID" value="NZ_CP033969.1"/>
</dbReference>
<keyword evidence="2" id="KW-0813">Transport</keyword>
<reference evidence="7" key="1">
    <citation type="submission" date="2018-11" db="EMBL/GenBank/DDBJ databases">
        <title>FDA dAtabase for Regulatory Grade micrObial Sequences (FDA-ARGOS): Supporting development and validation of Infectious Disease Dx tests.</title>
        <authorList>
            <person name="Goldberg B."/>
            <person name="Campos J."/>
            <person name="Tallon L."/>
            <person name="Sadzewicz L."/>
            <person name="Zhao X."/>
            <person name="Vavikolanu K."/>
            <person name="Mehta A."/>
            <person name="Aluvathingal J."/>
            <person name="Nadendla S."/>
            <person name="Geyer C."/>
            <person name="Nandy P."/>
            <person name="Yan Y."/>
            <person name="Sichtig H."/>
        </authorList>
    </citation>
    <scope>NUCLEOTIDE SEQUENCE [LARGE SCALE GENOMIC DNA]</scope>
    <source>
        <strain evidence="7">FDAARGOS_614</strain>
    </source>
</reference>
<feature type="signal peptide" evidence="4">
    <location>
        <begin position="1"/>
        <end position="27"/>
    </location>
</feature>
<dbReference type="CDD" id="cd08498">
    <property type="entry name" value="PBP2_NikA_DppA_OppA_like_2"/>
    <property type="match status" value="1"/>
</dbReference>
<dbReference type="InterPro" id="IPR030678">
    <property type="entry name" value="Peptide/Ni-bd"/>
</dbReference>
<evidence type="ECO:0000313" key="6">
    <source>
        <dbReference type="EMBL" id="AZG13906.1"/>
    </source>
</evidence>
<dbReference type="Pfam" id="PF00496">
    <property type="entry name" value="SBP_bac_5"/>
    <property type="match status" value="1"/>
</dbReference>
<comment type="similarity">
    <text evidence="1">Belongs to the bacterial solute-binding protein 5 family.</text>
</comment>
<protein>
    <submittedName>
        <fullName evidence="6">ABC transporter substrate-binding protein</fullName>
    </submittedName>
</protein>
<evidence type="ECO:0000256" key="1">
    <source>
        <dbReference type="ARBA" id="ARBA00005695"/>
    </source>
</evidence>
<keyword evidence="3 4" id="KW-0732">Signal</keyword>